<name>B9J820_RHIR8</name>
<evidence type="ECO:0000313" key="3">
    <source>
        <dbReference type="Proteomes" id="UP000001600"/>
    </source>
</evidence>
<evidence type="ECO:0000313" key="2">
    <source>
        <dbReference type="EMBL" id="ACM27341.1"/>
    </source>
</evidence>
<dbReference type="KEGG" id="ara:Arad_3369"/>
<sequence>MQLSKAIDDPYTVPAFANISGASLKYDSSLSASPKRTFAPAGVTSEVALSVGAFSSSSTLTVTPVNSAKAVQVMRDLYANAVNGDPIRLEDLAALTTKPPHHGWLYHSRSSTPPAACSAGGLQCVTLGQYGKYWLFSQGGKAYSDFALAVLQAMTLTESQSVSASSPSGKKNAGTKPTSSASRPSNVQKRIQSDGLITPMYVPPIILQQQ</sequence>
<evidence type="ECO:0000256" key="1">
    <source>
        <dbReference type="SAM" id="MobiDB-lite"/>
    </source>
</evidence>
<dbReference type="EMBL" id="CP000628">
    <property type="protein sequence ID" value="ACM27341.1"/>
    <property type="molecule type" value="Genomic_DNA"/>
</dbReference>
<dbReference type="Proteomes" id="UP000001600">
    <property type="component" value="Chromosome 1"/>
</dbReference>
<feature type="region of interest" description="Disordered" evidence="1">
    <location>
        <begin position="160"/>
        <end position="194"/>
    </location>
</feature>
<dbReference type="HOGENOM" id="CLU_1307964_0_0_5"/>
<dbReference type="AlphaFoldDB" id="B9J820"/>
<feature type="compositionally biased region" description="Polar residues" evidence="1">
    <location>
        <begin position="160"/>
        <end position="190"/>
    </location>
</feature>
<proteinExistence type="predicted"/>
<accession>B9J820</accession>
<organism evidence="2 3">
    <name type="scientific">Rhizobium rhizogenes (strain K84 / ATCC BAA-868)</name>
    <name type="common">Agrobacterium radiobacter</name>
    <dbReference type="NCBI Taxonomy" id="311403"/>
    <lineage>
        <taxon>Bacteria</taxon>
        <taxon>Pseudomonadati</taxon>
        <taxon>Pseudomonadota</taxon>
        <taxon>Alphaproteobacteria</taxon>
        <taxon>Hyphomicrobiales</taxon>
        <taxon>Rhizobiaceae</taxon>
        <taxon>Rhizobium/Agrobacterium group</taxon>
        <taxon>Rhizobium</taxon>
    </lineage>
</organism>
<reference evidence="2 3" key="1">
    <citation type="journal article" date="2009" name="J. Bacteriol.">
        <title>Genome sequences of three Agrobacterium biovars help elucidate the evolution of multichromosome genomes in bacteria.</title>
        <authorList>
            <person name="Slater S.C."/>
            <person name="Goldman B.S."/>
            <person name="Goodner B."/>
            <person name="Setubal J.C."/>
            <person name="Farrand S.K."/>
            <person name="Nester E.W."/>
            <person name="Burr T.J."/>
            <person name="Banta L."/>
            <person name="Dickerman A.W."/>
            <person name="Paulsen I."/>
            <person name="Otten L."/>
            <person name="Suen G."/>
            <person name="Welch R."/>
            <person name="Almeida N.F."/>
            <person name="Arnold F."/>
            <person name="Burton O.T."/>
            <person name="Du Z."/>
            <person name="Ewing A."/>
            <person name="Godsy E."/>
            <person name="Heisel S."/>
            <person name="Houmiel K.L."/>
            <person name="Jhaveri J."/>
            <person name="Lu J."/>
            <person name="Miller N.M."/>
            <person name="Norton S."/>
            <person name="Chen Q."/>
            <person name="Phoolcharoen W."/>
            <person name="Ohlin V."/>
            <person name="Ondrusek D."/>
            <person name="Pride N."/>
            <person name="Stricklin S.L."/>
            <person name="Sun J."/>
            <person name="Wheeler C."/>
            <person name="Wilson L."/>
            <person name="Zhu H."/>
            <person name="Wood D.W."/>
        </authorList>
    </citation>
    <scope>NUCLEOTIDE SEQUENCE [LARGE SCALE GENOMIC DNA]</scope>
    <source>
        <strain evidence="3">K84 / ATCC BAA-868</strain>
    </source>
</reference>
<protein>
    <submittedName>
        <fullName evidence="2">Uncharacterized protein</fullName>
    </submittedName>
</protein>
<gene>
    <name evidence="2" type="ordered locus">Arad_3369</name>
</gene>